<feature type="transmembrane region" description="Helical" evidence="1">
    <location>
        <begin position="61"/>
        <end position="79"/>
    </location>
</feature>
<dbReference type="AlphaFoldDB" id="A0A383CFQ8"/>
<name>A0A383CFQ8_9ZZZZ</name>
<evidence type="ECO:0000313" key="2">
    <source>
        <dbReference type="EMBL" id="SVE31226.1"/>
    </source>
</evidence>
<dbReference type="EMBL" id="UINC01208607">
    <property type="protein sequence ID" value="SVE31226.1"/>
    <property type="molecule type" value="Genomic_DNA"/>
</dbReference>
<accession>A0A383CFQ8</accession>
<evidence type="ECO:0000256" key="1">
    <source>
        <dbReference type="SAM" id="Phobius"/>
    </source>
</evidence>
<sequence>MPSAQKISIGALLITLLIILPLIVNSGFALTVMSQGGVAIILALAFNMLLGQGGMLSFGHAIYFGLAGYFTAHVLNGMANGDLPYVPVSLIPLAGGLAGL</sequence>
<keyword evidence="1" id="KW-0472">Membrane</keyword>
<feature type="transmembrane region" description="Helical" evidence="1">
    <location>
        <begin position="7"/>
        <end position="24"/>
    </location>
</feature>
<gene>
    <name evidence="2" type="ORF">METZ01_LOCUS484080</name>
</gene>
<protein>
    <recommendedName>
        <fullName evidence="3">Branched-chain amino acid ABC transporter permease</fullName>
    </recommendedName>
</protein>
<reference evidence="2" key="1">
    <citation type="submission" date="2018-05" db="EMBL/GenBank/DDBJ databases">
        <authorList>
            <person name="Lanie J.A."/>
            <person name="Ng W.-L."/>
            <person name="Kazmierczak K.M."/>
            <person name="Andrzejewski T.M."/>
            <person name="Davidsen T.M."/>
            <person name="Wayne K.J."/>
            <person name="Tettelin H."/>
            <person name="Glass J.I."/>
            <person name="Rusch D."/>
            <person name="Podicherti R."/>
            <person name="Tsui H.-C.T."/>
            <person name="Winkler M.E."/>
        </authorList>
    </citation>
    <scope>NUCLEOTIDE SEQUENCE</scope>
</reference>
<keyword evidence="1" id="KW-0812">Transmembrane</keyword>
<feature type="transmembrane region" description="Helical" evidence="1">
    <location>
        <begin position="30"/>
        <end position="49"/>
    </location>
</feature>
<feature type="non-terminal residue" evidence="2">
    <location>
        <position position="100"/>
    </location>
</feature>
<proteinExistence type="predicted"/>
<keyword evidence="1" id="KW-1133">Transmembrane helix</keyword>
<organism evidence="2">
    <name type="scientific">marine metagenome</name>
    <dbReference type="NCBI Taxonomy" id="408172"/>
    <lineage>
        <taxon>unclassified sequences</taxon>
        <taxon>metagenomes</taxon>
        <taxon>ecological metagenomes</taxon>
    </lineage>
</organism>
<evidence type="ECO:0008006" key="3">
    <source>
        <dbReference type="Google" id="ProtNLM"/>
    </source>
</evidence>